<dbReference type="SMART" id="SM00062">
    <property type="entry name" value="PBPb"/>
    <property type="match status" value="1"/>
</dbReference>
<dbReference type="Proteomes" id="UP000569732">
    <property type="component" value="Unassembled WGS sequence"/>
</dbReference>
<dbReference type="InterPro" id="IPR001638">
    <property type="entry name" value="Solute-binding_3/MltF_N"/>
</dbReference>
<evidence type="ECO:0000313" key="4">
    <source>
        <dbReference type="EMBL" id="NYZ68548.1"/>
    </source>
</evidence>
<dbReference type="Gene3D" id="3.40.190.10">
    <property type="entry name" value="Periplasmic binding protein-like II"/>
    <property type="match status" value="2"/>
</dbReference>
<dbReference type="PANTHER" id="PTHR35936">
    <property type="entry name" value="MEMBRANE-BOUND LYTIC MUREIN TRANSGLYCOSYLASE F"/>
    <property type="match status" value="1"/>
</dbReference>
<reference evidence="4 5" key="1">
    <citation type="submission" date="2020-07" db="EMBL/GenBank/DDBJ databases">
        <title>Endozoicomonas sp. nov., isolated from sediment.</title>
        <authorList>
            <person name="Gu T."/>
        </authorList>
    </citation>
    <scope>NUCLEOTIDE SEQUENCE [LARGE SCALE GENOMIC DNA]</scope>
    <source>
        <strain evidence="4 5">SM1973</strain>
    </source>
</reference>
<evidence type="ECO:0000259" key="3">
    <source>
        <dbReference type="SMART" id="SM00062"/>
    </source>
</evidence>
<gene>
    <name evidence="4" type="ORF">H0A36_21265</name>
</gene>
<dbReference type="Pfam" id="PF00497">
    <property type="entry name" value="SBP_bac_3"/>
    <property type="match status" value="1"/>
</dbReference>
<protein>
    <submittedName>
        <fullName evidence="4">Amino acid ABC transporter substrate-binding protein</fullName>
    </submittedName>
</protein>
<proteinExistence type="inferred from homology"/>
<name>A0A853IDC0_9GAMM</name>
<feature type="domain" description="Solute-binding protein family 3/N-terminal" evidence="3">
    <location>
        <begin position="36"/>
        <end position="269"/>
    </location>
</feature>
<evidence type="ECO:0000313" key="5">
    <source>
        <dbReference type="Proteomes" id="UP000569732"/>
    </source>
</evidence>
<dbReference type="SUPFAM" id="SSF53850">
    <property type="entry name" value="Periplasmic binding protein-like II"/>
    <property type="match status" value="1"/>
</dbReference>
<comment type="similarity">
    <text evidence="1">Belongs to the bacterial solute-binding protein 3 family.</text>
</comment>
<evidence type="ECO:0000256" key="2">
    <source>
        <dbReference type="ARBA" id="ARBA00022729"/>
    </source>
</evidence>
<organism evidence="4 5">
    <name type="scientific">Spartinivicinus marinus</name>
    <dbReference type="NCBI Taxonomy" id="2994442"/>
    <lineage>
        <taxon>Bacteria</taxon>
        <taxon>Pseudomonadati</taxon>
        <taxon>Pseudomonadota</taxon>
        <taxon>Gammaproteobacteria</taxon>
        <taxon>Oceanospirillales</taxon>
        <taxon>Zooshikellaceae</taxon>
        <taxon>Spartinivicinus</taxon>
    </lineage>
</organism>
<dbReference type="EMBL" id="JACCKB010000044">
    <property type="protein sequence ID" value="NYZ68548.1"/>
    <property type="molecule type" value="Genomic_DNA"/>
</dbReference>
<dbReference type="PANTHER" id="PTHR35936:SF25">
    <property type="entry name" value="ABC TRANSPORTER SUBSTRATE-BINDING PROTEIN"/>
    <property type="match status" value="1"/>
</dbReference>
<accession>A0A853IDC0</accession>
<sequence>MIMYSYNQNIAIKNLLLIVISISILISLSLNTLGEPLTVATSVDPPLVIYQEDPNKQHTGSTVELIREVARRLNREIKFEFYPWKRALQVVEAGDVEAICCAGINNERLKFLYFPKLHLTSEENVLFVKKGNRFQIDSSYSNADKINLGVMRGYVYGPMQKVINEQRFMSVTTVDKYEQALHMLLKSRFDIFVGDRLVVAYNAKLIGVRDQVEIIKTNQKVFLVTSWPVHLAFSKKRLKDPSYVNKVTQVITDIKQDGTYDRIIKKYSE</sequence>
<evidence type="ECO:0000256" key="1">
    <source>
        <dbReference type="ARBA" id="ARBA00010333"/>
    </source>
</evidence>
<comment type="caution">
    <text evidence="4">The sequence shown here is derived from an EMBL/GenBank/DDBJ whole genome shotgun (WGS) entry which is preliminary data.</text>
</comment>
<dbReference type="AlphaFoldDB" id="A0A853IDC0"/>
<keyword evidence="5" id="KW-1185">Reference proteome</keyword>
<dbReference type="RefSeq" id="WP_180570552.1">
    <property type="nucleotide sequence ID" value="NZ_JACCKB010000044.1"/>
</dbReference>
<keyword evidence="2" id="KW-0732">Signal</keyword>